<proteinExistence type="predicted"/>
<dbReference type="KEGG" id="nps:KRR39_08825"/>
<evidence type="ECO:0000256" key="1">
    <source>
        <dbReference type="SAM" id="Phobius"/>
    </source>
</evidence>
<keyword evidence="1" id="KW-0472">Membrane</keyword>
<reference evidence="2" key="1">
    <citation type="submission" date="2021-06" db="EMBL/GenBank/DDBJ databases">
        <title>Complete genome sequence of Nocardioides sp. G188.</title>
        <authorList>
            <person name="Im W.-T."/>
        </authorList>
    </citation>
    <scope>NUCLEOTIDE SEQUENCE</scope>
    <source>
        <strain evidence="2">G188</strain>
    </source>
</reference>
<feature type="transmembrane region" description="Helical" evidence="1">
    <location>
        <begin position="147"/>
        <end position="171"/>
    </location>
</feature>
<feature type="transmembrane region" description="Helical" evidence="1">
    <location>
        <begin position="6"/>
        <end position="28"/>
    </location>
</feature>
<accession>A0A975Y1V9</accession>
<keyword evidence="1" id="KW-1133">Transmembrane helix</keyword>
<dbReference type="Proteomes" id="UP000683575">
    <property type="component" value="Chromosome"/>
</dbReference>
<dbReference type="EMBL" id="CP077062">
    <property type="protein sequence ID" value="QWZ09814.1"/>
    <property type="molecule type" value="Genomic_DNA"/>
</dbReference>
<feature type="transmembrane region" description="Helical" evidence="1">
    <location>
        <begin position="68"/>
        <end position="89"/>
    </location>
</feature>
<dbReference type="RefSeq" id="WP_216941660.1">
    <property type="nucleotide sequence ID" value="NZ_CP077062.1"/>
</dbReference>
<dbReference type="AlphaFoldDB" id="A0A975Y1V9"/>
<keyword evidence="3" id="KW-1185">Reference proteome</keyword>
<sequence length="219" mass="22865">MALIVPVLLLGLLASLSPSTLVVFLLLLETTRARVNAGTFLVGWVVSLTVVFVASYELGAFDPLHRGTAGTVVDAVEVALGLVLVALAVRQWRRRHRPHPGGGSKRWEGRLEGLGPWEAAVLGVLEQPWTLTAAAAVVVVQHQSARLVAAVAFVVFAVVSTAGVGSIYAYYALRPGEARTRLAELRARVVRAGPTLVAGVTALVGVVLVADGLSGRGGP</sequence>
<feature type="transmembrane region" description="Helical" evidence="1">
    <location>
        <begin position="191"/>
        <end position="210"/>
    </location>
</feature>
<evidence type="ECO:0000313" key="3">
    <source>
        <dbReference type="Proteomes" id="UP000683575"/>
    </source>
</evidence>
<feature type="transmembrane region" description="Helical" evidence="1">
    <location>
        <begin position="35"/>
        <end position="56"/>
    </location>
</feature>
<gene>
    <name evidence="2" type="ORF">KRR39_08825</name>
</gene>
<organism evidence="2 3">
    <name type="scientific">Nocardioides panacis</name>
    <dbReference type="NCBI Taxonomy" id="2849501"/>
    <lineage>
        <taxon>Bacteria</taxon>
        <taxon>Bacillati</taxon>
        <taxon>Actinomycetota</taxon>
        <taxon>Actinomycetes</taxon>
        <taxon>Propionibacteriales</taxon>
        <taxon>Nocardioidaceae</taxon>
        <taxon>Nocardioides</taxon>
    </lineage>
</organism>
<evidence type="ECO:0000313" key="2">
    <source>
        <dbReference type="EMBL" id="QWZ09814.1"/>
    </source>
</evidence>
<dbReference type="InterPro" id="IPR021315">
    <property type="entry name" value="Gap/Sap"/>
</dbReference>
<protein>
    <submittedName>
        <fullName evidence="2">GAP family protein</fullName>
    </submittedName>
</protein>
<keyword evidence="1" id="KW-0812">Transmembrane</keyword>
<name>A0A975Y1V9_9ACTN</name>
<dbReference type="Pfam" id="PF11139">
    <property type="entry name" value="SfLAP"/>
    <property type="match status" value="1"/>
</dbReference>